<evidence type="ECO:0000313" key="1">
    <source>
        <dbReference type="EMBL" id="CAH1706277.1"/>
    </source>
</evidence>
<protein>
    <submittedName>
        <fullName evidence="1">Uncharacterized protein</fullName>
    </submittedName>
</protein>
<dbReference type="AlphaFoldDB" id="A0AAU9R1M0"/>
<evidence type="ECO:0000313" key="2">
    <source>
        <dbReference type="Proteomes" id="UP001295440"/>
    </source>
</evidence>
<proteinExistence type="predicted"/>
<organism evidence="1 2">
    <name type="scientific">Lactobacillus delbrueckii subsp. delbrueckii</name>
    <dbReference type="NCBI Taxonomy" id="83684"/>
    <lineage>
        <taxon>Bacteria</taxon>
        <taxon>Bacillati</taxon>
        <taxon>Bacillota</taxon>
        <taxon>Bacilli</taxon>
        <taxon>Lactobacillales</taxon>
        <taxon>Lactobacillaceae</taxon>
        <taxon>Lactobacillus</taxon>
    </lineage>
</organism>
<name>A0AAU9R1M0_9LACO</name>
<reference evidence="1" key="1">
    <citation type="submission" date="2022-02" db="EMBL/GenBank/DDBJ databases">
        <authorList>
            <person name="Deutsch MARIE S."/>
        </authorList>
    </citation>
    <scope>NUCLEOTIDE SEQUENCE</scope>
    <source>
        <strain evidence="1">CIRM-BIA865</strain>
    </source>
</reference>
<sequence>MHKTDLDGKELTSYKLQEDLQFHFDN</sequence>
<gene>
    <name evidence="1" type="ORF">LDD865_1118</name>
</gene>
<dbReference type="EMBL" id="OV915080">
    <property type="protein sequence ID" value="CAH1706277.1"/>
    <property type="molecule type" value="Genomic_DNA"/>
</dbReference>
<accession>A0AAU9R1M0</accession>
<dbReference type="Proteomes" id="UP001295440">
    <property type="component" value="Chromosome"/>
</dbReference>